<evidence type="ECO:0000313" key="1">
    <source>
        <dbReference type="EMBL" id="MFC6152877.1"/>
    </source>
</evidence>
<gene>
    <name evidence="1" type="ORF">ACFPWU_04240</name>
</gene>
<reference evidence="2" key="1">
    <citation type="journal article" date="2019" name="Int. J. Syst. Evol. Microbiol.">
        <title>The Global Catalogue of Microorganisms (GCM) 10K type strain sequencing project: providing services to taxonomists for standard genome sequencing and annotation.</title>
        <authorList>
            <consortium name="The Broad Institute Genomics Platform"/>
            <consortium name="The Broad Institute Genome Sequencing Center for Infectious Disease"/>
            <person name="Wu L."/>
            <person name="Ma J."/>
        </authorList>
    </citation>
    <scope>NUCLEOTIDE SEQUENCE [LARGE SCALE GENOMIC DNA]</scope>
    <source>
        <strain evidence="2">DFY28</strain>
    </source>
</reference>
<dbReference type="EMBL" id="JBHSQI010000002">
    <property type="protein sequence ID" value="MFC6152877.1"/>
    <property type="molecule type" value="Genomic_DNA"/>
</dbReference>
<accession>A0ABW1QVB2</accession>
<keyword evidence="2" id="KW-1185">Reference proteome</keyword>
<organism evidence="1 2">
    <name type="scientific">Nocardioides yefusunii</name>
    <dbReference type="NCBI Taxonomy" id="2500546"/>
    <lineage>
        <taxon>Bacteria</taxon>
        <taxon>Bacillati</taxon>
        <taxon>Actinomycetota</taxon>
        <taxon>Actinomycetes</taxon>
        <taxon>Propionibacteriales</taxon>
        <taxon>Nocardioidaceae</taxon>
        <taxon>Nocardioides</taxon>
    </lineage>
</organism>
<comment type="caution">
    <text evidence="1">The sequence shown here is derived from an EMBL/GenBank/DDBJ whole genome shotgun (WGS) entry which is preliminary data.</text>
</comment>
<dbReference type="RefSeq" id="WP_206611374.1">
    <property type="nucleotide sequence ID" value="NZ_CP034929.1"/>
</dbReference>
<name>A0ABW1QVB2_9ACTN</name>
<evidence type="ECO:0008006" key="3">
    <source>
        <dbReference type="Google" id="ProtNLM"/>
    </source>
</evidence>
<dbReference type="Proteomes" id="UP001596098">
    <property type="component" value="Unassembled WGS sequence"/>
</dbReference>
<sequence>MDVTEVLARLGGIAEWGELLGPCSADQIRHAVTTGRVVRLRRNRYALVDTDAQRAAAVAAGGVCSHLSAAMMWGWKVKHEPLRPWVTMPRNRRRPSGNLEVRWGDLDEEEVRHHVTRPARTVVDCARALPWDEALAVADSALRSGEVSRSDLVAAAERSPRTGRTRALRVVEAADGRAANPFESVLRAVALDVPGLDVEPQGEVPGVGWVDLLDRRRGVVVEAESFEFHGTLTALRRDVTRYTELTRRGFVVVRFLWEEAMFDQTRVRAVLADIAPLRQAVGS</sequence>
<proteinExistence type="predicted"/>
<evidence type="ECO:0000313" key="2">
    <source>
        <dbReference type="Proteomes" id="UP001596098"/>
    </source>
</evidence>
<protein>
    <recommendedName>
        <fullName evidence="3">DUF559 domain-containing protein</fullName>
    </recommendedName>
</protein>